<dbReference type="Pfam" id="PF06831">
    <property type="entry name" value="H2TH"/>
    <property type="match status" value="1"/>
</dbReference>
<keyword evidence="12 15" id="KW-0511">Multifunctional enzyme</keyword>
<dbReference type="Pfam" id="PF06827">
    <property type="entry name" value="zf-FPG_IleRS"/>
    <property type="match status" value="1"/>
</dbReference>
<evidence type="ECO:0000259" key="16">
    <source>
        <dbReference type="PROSITE" id="PS51066"/>
    </source>
</evidence>
<evidence type="ECO:0000256" key="7">
    <source>
        <dbReference type="ARBA" id="ARBA00022801"/>
    </source>
</evidence>
<dbReference type="EMBL" id="VMKP01000001">
    <property type="protein sequence ID" value="TVO66429.1"/>
    <property type="molecule type" value="Genomic_DNA"/>
</dbReference>
<dbReference type="Pfam" id="PF01149">
    <property type="entry name" value="Fapy_DNA_glyco"/>
    <property type="match status" value="1"/>
</dbReference>
<comment type="catalytic activity">
    <reaction evidence="14 15">
        <text>2'-deoxyribonucleotide-(2'-deoxyribose 5'-phosphate)-2'-deoxyribonucleotide-DNA = a 3'-end 2'-deoxyribonucleotide-(2,3-dehydro-2,3-deoxyribose 5'-phosphate)-DNA + a 5'-end 5'-phospho-2'-deoxyribonucleoside-DNA + H(+)</text>
        <dbReference type="Rhea" id="RHEA:66592"/>
        <dbReference type="Rhea" id="RHEA-COMP:13180"/>
        <dbReference type="Rhea" id="RHEA-COMP:16897"/>
        <dbReference type="Rhea" id="RHEA-COMP:17067"/>
        <dbReference type="ChEBI" id="CHEBI:15378"/>
        <dbReference type="ChEBI" id="CHEBI:136412"/>
        <dbReference type="ChEBI" id="CHEBI:157695"/>
        <dbReference type="ChEBI" id="CHEBI:167181"/>
        <dbReference type="EC" id="4.2.99.18"/>
    </reaction>
</comment>
<feature type="active site" description="Proton donor" evidence="15">
    <location>
        <position position="3"/>
    </location>
</feature>
<dbReference type="GO" id="GO:0008270">
    <property type="term" value="F:zinc ion binding"/>
    <property type="evidence" value="ECO:0007669"/>
    <property type="project" value="UniProtKB-UniRule"/>
</dbReference>
<dbReference type="PANTHER" id="PTHR22993:SF9">
    <property type="entry name" value="FORMAMIDOPYRIMIDINE-DNA GLYCOSYLASE"/>
    <property type="match status" value="1"/>
</dbReference>
<comment type="function">
    <text evidence="15">Involved in base excision repair of DNA damaged by oxidation or by mutagenic agents. Acts as DNA glycosylase that recognizes and removes damaged bases. Has a preference for oxidized purines, such as 7,8-dihydro-8-oxoguanine (8-oxoG). Has AP (apurinic/apyrimidinic) lyase activity and introduces nicks in the DNA strand. Cleaves the DNA backbone by beta-delta elimination to generate a single-strand break at the site of the removed base with both 3'- and 5'-phosphates.</text>
</comment>
<evidence type="ECO:0000313" key="19">
    <source>
        <dbReference type="Proteomes" id="UP000316688"/>
    </source>
</evidence>
<comment type="subunit">
    <text evidence="3 15">Monomer.</text>
</comment>
<evidence type="ECO:0000256" key="3">
    <source>
        <dbReference type="ARBA" id="ARBA00011245"/>
    </source>
</evidence>
<dbReference type="Gene3D" id="1.10.8.50">
    <property type="match status" value="1"/>
</dbReference>
<evidence type="ECO:0000256" key="13">
    <source>
        <dbReference type="ARBA" id="ARBA00023295"/>
    </source>
</evidence>
<dbReference type="InterPro" id="IPR020629">
    <property type="entry name" value="FPG_Glyclase"/>
</dbReference>
<organism evidence="18 19">
    <name type="scientific">Spiribacter aquaticus</name>
    <dbReference type="NCBI Taxonomy" id="1935996"/>
    <lineage>
        <taxon>Bacteria</taxon>
        <taxon>Pseudomonadati</taxon>
        <taxon>Pseudomonadota</taxon>
        <taxon>Gammaproteobacteria</taxon>
        <taxon>Chromatiales</taxon>
        <taxon>Ectothiorhodospiraceae</taxon>
        <taxon>Spiribacter</taxon>
    </lineage>
</organism>
<dbReference type="PANTHER" id="PTHR22993">
    <property type="entry name" value="FORMAMIDOPYRIMIDINE-DNA GLYCOSYLASE"/>
    <property type="match status" value="1"/>
</dbReference>
<dbReference type="InterPro" id="IPR012319">
    <property type="entry name" value="FPG_cat"/>
</dbReference>
<comment type="cofactor">
    <cofactor evidence="15">
        <name>Zn(2+)</name>
        <dbReference type="ChEBI" id="CHEBI:29105"/>
    </cofactor>
    <text evidence="15">Binds 1 zinc ion per subunit.</text>
</comment>
<keyword evidence="4 15" id="KW-0479">Metal-binding</keyword>
<feature type="active site" description="Proton donor; for beta-elimination activity" evidence="15">
    <location>
        <position position="58"/>
    </location>
</feature>
<protein>
    <recommendedName>
        <fullName evidence="15">Formamidopyrimidine-DNA glycosylase</fullName>
        <shortName evidence="15">Fapy-DNA glycosylase</shortName>
        <ecNumber evidence="15">3.2.2.23</ecNumber>
    </recommendedName>
    <alternativeName>
        <fullName evidence="15">DNA-(apurinic or apyrimidinic site) lyase MutM</fullName>
        <shortName evidence="15">AP lyase MutM</shortName>
        <ecNumber evidence="15">4.2.99.18</ecNumber>
    </alternativeName>
</protein>
<evidence type="ECO:0000256" key="15">
    <source>
        <dbReference type="HAMAP-Rule" id="MF_00103"/>
    </source>
</evidence>
<keyword evidence="10 15" id="KW-0234">DNA repair</keyword>
<dbReference type="SMART" id="SM01232">
    <property type="entry name" value="H2TH"/>
    <property type="match status" value="1"/>
</dbReference>
<evidence type="ECO:0000256" key="10">
    <source>
        <dbReference type="ARBA" id="ARBA00023204"/>
    </source>
</evidence>
<name>A0A557RMM0_9GAMM</name>
<feature type="domain" description="FPG-type" evidence="16">
    <location>
        <begin position="238"/>
        <end position="272"/>
    </location>
</feature>
<evidence type="ECO:0000256" key="6">
    <source>
        <dbReference type="ARBA" id="ARBA00022771"/>
    </source>
</evidence>
<feature type="active site" description="Schiff-base intermediate with DNA" evidence="15">
    <location>
        <position position="2"/>
    </location>
</feature>
<dbReference type="SUPFAM" id="SSF46946">
    <property type="entry name" value="S13-like H2TH domain"/>
    <property type="match status" value="1"/>
</dbReference>
<dbReference type="NCBIfam" id="NF002211">
    <property type="entry name" value="PRK01103.1"/>
    <property type="match status" value="1"/>
</dbReference>
<keyword evidence="8 15" id="KW-0862">Zinc</keyword>
<feature type="binding site" evidence="15">
    <location>
        <position position="153"/>
    </location>
    <ligand>
        <name>DNA</name>
        <dbReference type="ChEBI" id="CHEBI:16991"/>
    </ligand>
</feature>
<evidence type="ECO:0000259" key="17">
    <source>
        <dbReference type="PROSITE" id="PS51068"/>
    </source>
</evidence>
<evidence type="ECO:0000256" key="9">
    <source>
        <dbReference type="ARBA" id="ARBA00023125"/>
    </source>
</evidence>
<dbReference type="Gene3D" id="3.20.190.10">
    <property type="entry name" value="MutM-like, N-terminal"/>
    <property type="match status" value="1"/>
</dbReference>
<dbReference type="NCBIfam" id="TIGR00577">
    <property type="entry name" value="fpg"/>
    <property type="match status" value="1"/>
</dbReference>
<evidence type="ECO:0000256" key="12">
    <source>
        <dbReference type="ARBA" id="ARBA00023268"/>
    </source>
</evidence>
<evidence type="ECO:0000313" key="18">
    <source>
        <dbReference type="EMBL" id="TVO66429.1"/>
    </source>
</evidence>
<dbReference type="FunFam" id="1.10.8.50:FF:000003">
    <property type="entry name" value="Formamidopyrimidine-DNA glycosylase"/>
    <property type="match status" value="1"/>
</dbReference>
<keyword evidence="13 15" id="KW-0326">Glycosidase</keyword>
<keyword evidence="5 15" id="KW-0227">DNA damage</keyword>
<dbReference type="RefSeq" id="WP_144346967.1">
    <property type="nucleotide sequence ID" value="NZ_VMKP01000001.1"/>
</dbReference>
<proteinExistence type="inferred from homology"/>
<keyword evidence="11 15" id="KW-0456">Lyase</keyword>
<keyword evidence="7 15" id="KW-0378">Hydrolase</keyword>
<dbReference type="AlphaFoldDB" id="A0A557RMM0"/>
<dbReference type="GO" id="GO:0006284">
    <property type="term" value="P:base-excision repair"/>
    <property type="evidence" value="ECO:0007669"/>
    <property type="project" value="InterPro"/>
</dbReference>
<dbReference type="EC" id="4.2.99.18" evidence="15"/>
<keyword evidence="9 15" id="KW-0238">DNA-binding</keyword>
<dbReference type="HAMAP" id="MF_00103">
    <property type="entry name" value="Fapy_DNA_glycosyl"/>
    <property type="match status" value="1"/>
</dbReference>
<reference evidence="18 19" key="1">
    <citation type="submission" date="2019-07" db="EMBL/GenBank/DDBJ databases">
        <title>Reclasification of Spiribacter aquaticus.</title>
        <authorList>
            <person name="Leon M.J."/>
            <person name="Sanchez-Porro C."/>
            <person name="Ventosa A."/>
        </authorList>
    </citation>
    <scope>NUCLEOTIDE SEQUENCE [LARGE SCALE GENOMIC DNA]</scope>
    <source>
        <strain evidence="18 19">SP30</strain>
    </source>
</reference>
<keyword evidence="6 15" id="KW-0863">Zinc-finger</keyword>
<sequence>MPELPEVETTRRGLEPHCVGRVIERAVVRESRLRWPVPAELATAITGARVWQLDRRGKYLIMRLDSGSAVMLHLGMSGYIRVVPPHTPPLKHDHVDFLVGSDCCLRFHDPRRFGSIHLTEEPAESHSLLRSLGPEPFDARFDGAYLYAQAGNRRLAVKAFIMDSRIVVGVGNIYATEALFRAGIHPARAAGRVSRKRFEGLAVTIRAVLAEAIEAGGTTLRDFSRSDGQPGYFQQSLDAYGRGGQPCRRCGRTLRTSRLGQRATVYCPGCQR</sequence>
<dbReference type="SUPFAM" id="SSF81624">
    <property type="entry name" value="N-terminal domain of MutM-like DNA repair proteins"/>
    <property type="match status" value="1"/>
</dbReference>
<dbReference type="InterPro" id="IPR015886">
    <property type="entry name" value="H2TH_FPG"/>
</dbReference>
<dbReference type="FunFam" id="3.20.190.10:FF:000001">
    <property type="entry name" value="Formamidopyrimidine-DNA glycosylase"/>
    <property type="match status" value="1"/>
</dbReference>
<dbReference type="GO" id="GO:0140078">
    <property type="term" value="F:class I DNA-(apurinic or apyrimidinic site) endonuclease activity"/>
    <property type="evidence" value="ECO:0007669"/>
    <property type="project" value="UniProtKB-EC"/>
</dbReference>
<dbReference type="InterPro" id="IPR015887">
    <property type="entry name" value="DNA_glyclase_Znf_dom_DNA_BS"/>
</dbReference>
<dbReference type="InterPro" id="IPR010663">
    <property type="entry name" value="Znf_FPG/IleRS"/>
</dbReference>
<dbReference type="InterPro" id="IPR010979">
    <property type="entry name" value="Ribosomal_uS13-like_H2TH"/>
</dbReference>
<evidence type="ECO:0000256" key="14">
    <source>
        <dbReference type="ARBA" id="ARBA00044632"/>
    </source>
</evidence>
<comment type="similarity">
    <text evidence="2 15">Belongs to the FPG family.</text>
</comment>
<evidence type="ECO:0000256" key="11">
    <source>
        <dbReference type="ARBA" id="ARBA00023239"/>
    </source>
</evidence>
<dbReference type="InterPro" id="IPR000214">
    <property type="entry name" value="Znf_DNA_glyclase/AP_lyase"/>
</dbReference>
<comment type="caution">
    <text evidence="18">The sequence shown here is derived from an EMBL/GenBank/DDBJ whole genome shotgun (WGS) entry which is preliminary data.</text>
</comment>
<comment type="catalytic activity">
    <reaction evidence="1 15">
        <text>Hydrolysis of DNA containing ring-opened 7-methylguanine residues, releasing 2,6-diamino-4-hydroxy-5-(N-methyl)formamidopyrimidine.</text>
        <dbReference type="EC" id="3.2.2.23"/>
    </reaction>
</comment>
<feature type="binding site" evidence="15">
    <location>
        <position position="111"/>
    </location>
    <ligand>
        <name>DNA</name>
        <dbReference type="ChEBI" id="CHEBI:16991"/>
    </ligand>
</feature>
<keyword evidence="19" id="KW-1185">Reference proteome</keyword>
<evidence type="ECO:0000256" key="8">
    <source>
        <dbReference type="ARBA" id="ARBA00022833"/>
    </source>
</evidence>
<gene>
    <name evidence="15 18" type="primary">mutM</name>
    <name evidence="15" type="synonym">fpg</name>
    <name evidence="18" type="ORF">FPL11_01715</name>
</gene>
<dbReference type="EC" id="3.2.2.23" evidence="15"/>
<dbReference type="GO" id="GO:0003684">
    <property type="term" value="F:damaged DNA binding"/>
    <property type="evidence" value="ECO:0007669"/>
    <property type="project" value="InterPro"/>
</dbReference>
<feature type="active site" description="Proton donor; for delta-elimination activity" evidence="15">
    <location>
        <position position="262"/>
    </location>
</feature>
<dbReference type="CDD" id="cd08966">
    <property type="entry name" value="EcFpg-like_N"/>
    <property type="match status" value="1"/>
</dbReference>
<dbReference type="SUPFAM" id="SSF57716">
    <property type="entry name" value="Glucocorticoid receptor-like (DNA-binding domain)"/>
    <property type="match status" value="1"/>
</dbReference>
<evidence type="ECO:0000256" key="5">
    <source>
        <dbReference type="ARBA" id="ARBA00022763"/>
    </source>
</evidence>
<feature type="binding site" evidence="15">
    <location>
        <position position="92"/>
    </location>
    <ligand>
        <name>DNA</name>
        <dbReference type="ChEBI" id="CHEBI:16991"/>
    </ligand>
</feature>
<dbReference type="GO" id="GO:0034039">
    <property type="term" value="F:8-oxo-7,8-dihydroguanine DNA N-glycosylase activity"/>
    <property type="evidence" value="ECO:0007669"/>
    <property type="project" value="TreeGrafter"/>
</dbReference>
<dbReference type="Proteomes" id="UP000316688">
    <property type="component" value="Unassembled WGS sequence"/>
</dbReference>
<dbReference type="InterPro" id="IPR035937">
    <property type="entry name" value="FPG_N"/>
</dbReference>
<evidence type="ECO:0000256" key="2">
    <source>
        <dbReference type="ARBA" id="ARBA00009409"/>
    </source>
</evidence>
<accession>A0A557RMM0</accession>
<dbReference type="PROSITE" id="PS51068">
    <property type="entry name" value="FPG_CAT"/>
    <property type="match status" value="1"/>
</dbReference>
<dbReference type="SMART" id="SM00898">
    <property type="entry name" value="Fapy_DNA_glyco"/>
    <property type="match status" value="1"/>
</dbReference>
<dbReference type="PROSITE" id="PS51066">
    <property type="entry name" value="ZF_FPG_2"/>
    <property type="match status" value="1"/>
</dbReference>
<evidence type="ECO:0000256" key="1">
    <source>
        <dbReference type="ARBA" id="ARBA00001668"/>
    </source>
</evidence>
<evidence type="ECO:0000256" key="4">
    <source>
        <dbReference type="ARBA" id="ARBA00022723"/>
    </source>
</evidence>
<feature type="domain" description="Formamidopyrimidine-DNA glycosylase catalytic" evidence="17">
    <location>
        <begin position="2"/>
        <end position="114"/>
    </location>
</feature>
<dbReference type="PROSITE" id="PS01242">
    <property type="entry name" value="ZF_FPG_1"/>
    <property type="match status" value="1"/>
</dbReference>